<dbReference type="SUPFAM" id="SSF141868">
    <property type="entry name" value="EAL domain-like"/>
    <property type="match status" value="1"/>
</dbReference>
<proteinExistence type="predicted"/>
<dbReference type="Pfam" id="PF00563">
    <property type="entry name" value="EAL"/>
    <property type="match status" value="1"/>
</dbReference>
<accession>A0A0D6PA47</accession>
<gene>
    <name evidence="2" type="ORF">Asru_0436_02</name>
</gene>
<dbReference type="GO" id="GO:0071111">
    <property type="term" value="F:cyclic-guanylate-specific phosphodiesterase activity"/>
    <property type="evidence" value="ECO:0007669"/>
    <property type="project" value="InterPro"/>
</dbReference>
<keyword evidence="3" id="KW-1185">Reference proteome</keyword>
<dbReference type="PANTHER" id="PTHR33121:SF15">
    <property type="entry name" value="BLUE LIGHT- AND TEMPERATURE-REGULATED ANTIREPRESSOR BLUF"/>
    <property type="match status" value="1"/>
</dbReference>
<sequence>MDETGRRGCGACREGEYGRPLGMAFQPIVDVHTRQVFAFEALVRGPEGESAGSVIASVIPEQLYAFDQACRIAAIEQAAALGVEHVPALSINFMPNAVYEPRACIRATLETADRVAFPPERLIFEITEAEAVRDPRHLTRIVEAYQAMGFRTALDDFGAGHSNLGLLAQFRPDIVKLDMMLIRGIDQDMRRQALVRACVGLCAELDITLVAEGVETGAEYASLLSLGVRLQQGYLLAKPAFRSLPTPVFQSEIADARRRVA</sequence>
<dbReference type="PANTHER" id="PTHR33121">
    <property type="entry name" value="CYCLIC DI-GMP PHOSPHODIESTERASE PDEF"/>
    <property type="match status" value="1"/>
</dbReference>
<protein>
    <submittedName>
        <fullName evidence="2">Diguanylate phosphodiesterase</fullName>
    </submittedName>
</protein>
<evidence type="ECO:0000313" key="3">
    <source>
        <dbReference type="Proteomes" id="UP000032680"/>
    </source>
</evidence>
<evidence type="ECO:0000259" key="1">
    <source>
        <dbReference type="PROSITE" id="PS50883"/>
    </source>
</evidence>
<dbReference type="InterPro" id="IPR050706">
    <property type="entry name" value="Cyclic-di-GMP_PDE-like"/>
</dbReference>
<dbReference type="InterPro" id="IPR001633">
    <property type="entry name" value="EAL_dom"/>
</dbReference>
<dbReference type="PROSITE" id="PS50883">
    <property type="entry name" value="EAL"/>
    <property type="match status" value="1"/>
</dbReference>
<dbReference type="AlphaFoldDB" id="A0A0D6PA47"/>
<dbReference type="Gene3D" id="3.20.20.450">
    <property type="entry name" value="EAL domain"/>
    <property type="match status" value="1"/>
</dbReference>
<reference evidence="2 3" key="1">
    <citation type="submission" date="2012-11" db="EMBL/GenBank/DDBJ databases">
        <title>Whole genome sequence of Acidisphaera rubrifaciens HS-AP3.</title>
        <authorList>
            <person name="Azuma Y."/>
            <person name="Higashiura N."/>
            <person name="Hirakawa H."/>
            <person name="Matsushita K."/>
        </authorList>
    </citation>
    <scope>NUCLEOTIDE SEQUENCE [LARGE SCALE GENOMIC DNA]</scope>
    <source>
        <strain evidence="2 3">HS-AP3</strain>
    </source>
</reference>
<evidence type="ECO:0000313" key="2">
    <source>
        <dbReference type="EMBL" id="GAN77739.1"/>
    </source>
</evidence>
<feature type="domain" description="EAL" evidence="1">
    <location>
        <begin position="1"/>
        <end position="253"/>
    </location>
</feature>
<comment type="caution">
    <text evidence="2">The sequence shown here is derived from an EMBL/GenBank/DDBJ whole genome shotgun (WGS) entry which is preliminary data.</text>
</comment>
<name>A0A0D6PA47_9PROT</name>
<dbReference type="SMART" id="SM00052">
    <property type="entry name" value="EAL"/>
    <property type="match status" value="1"/>
</dbReference>
<dbReference type="CDD" id="cd01948">
    <property type="entry name" value="EAL"/>
    <property type="match status" value="1"/>
</dbReference>
<dbReference type="InterPro" id="IPR035919">
    <property type="entry name" value="EAL_sf"/>
</dbReference>
<dbReference type="EMBL" id="BANB01000436">
    <property type="protein sequence ID" value="GAN77739.1"/>
    <property type="molecule type" value="Genomic_DNA"/>
</dbReference>
<organism evidence="2 3">
    <name type="scientific">Acidisphaera rubrifaciens HS-AP3</name>
    <dbReference type="NCBI Taxonomy" id="1231350"/>
    <lineage>
        <taxon>Bacteria</taxon>
        <taxon>Pseudomonadati</taxon>
        <taxon>Pseudomonadota</taxon>
        <taxon>Alphaproteobacteria</taxon>
        <taxon>Acetobacterales</taxon>
        <taxon>Acetobacteraceae</taxon>
        <taxon>Acidisphaera</taxon>
    </lineage>
</organism>
<dbReference type="Proteomes" id="UP000032680">
    <property type="component" value="Unassembled WGS sequence"/>
</dbReference>